<dbReference type="PROSITE" id="PS50817">
    <property type="entry name" value="INTEIN_N_TER"/>
    <property type="match status" value="1"/>
</dbReference>
<dbReference type="CDD" id="cd00081">
    <property type="entry name" value="Hint"/>
    <property type="match status" value="1"/>
</dbReference>
<feature type="domain" description="Hint" evidence="1">
    <location>
        <begin position="5"/>
        <end position="94"/>
    </location>
</feature>
<dbReference type="InterPro" id="IPR039510">
    <property type="entry name" value="Vint_dom"/>
</dbReference>
<dbReference type="InterPro" id="IPR006141">
    <property type="entry name" value="Intein_N"/>
</dbReference>
<reference evidence="2 3" key="1">
    <citation type="submission" date="2019-09" db="EMBL/GenBank/DDBJ databases">
        <title>Draft genome sequencing of Hungatella hathewayi 123Y-2.</title>
        <authorList>
            <person name="Lv Q."/>
            <person name="Li S."/>
        </authorList>
    </citation>
    <scope>NUCLEOTIDE SEQUENCE [LARGE SCALE GENOMIC DNA]</scope>
    <source>
        <strain evidence="2 3">123Y-2</strain>
    </source>
</reference>
<dbReference type="Proteomes" id="UP000434223">
    <property type="component" value="Unassembled WGS sequence"/>
</dbReference>
<dbReference type="EMBL" id="WNME01000030">
    <property type="protein sequence ID" value="MUB66644.1"/>
    <property type="molecule type" value="Genomic_DNA"/>
</dbReference>
<dbReference type="Gene3D" id="2.170.16.10">
    <property type="entry name" value="Hedgehog/Intein (Hint) domain"/>
    <property type="match status" value="1"/>
</dbReference>
<sequence>MRCINGCMDGNTMILMFDGSKKSICEIKIGELIRTDGESCNRVSNIWCGQDMVIRIVTDSGNEIKLTKEHPIKAKNAWKRAGDVKVGDELCCVDGIYRVCTIEAVDGDVRVYNLELEYDNDGIFANNILVGDFKRQNSCLN</sequence>
<evidence type="ECO:0000313" key="3">
    <source>
        <dbReference type="Proteomes" id="UP000434223"/>
    </source>
</evidence>
<dbReference type="Pfam" id="PF14623">
    <property type="entry name" value="Vint"/>
    <property type="match status" value="1"/>
</dbReference>
<dbReference type="AlphaFoldDB" id="A0AAW9WN56"/>
<name>A0AAW9WN56_9FIRM</name>
<dbReference type="SMART" id="SM00306">
    <property type="entry name" value="HintN"/>
    <property type="match status" value="1"/>
</dbReference>
<dbReference type="InterPro" id="IPR003587">
    <property type="entry name" value="Hint_dom_N"/>
</dbReference>
<dbReference type="RefSeq" id="WP_055651998.1">
    <property type="nucleotide sequence ID" value="NZ_CABJBJ010000009.1"/>
</dbReference>
<dbReference type="SUPFAM" id="SSF51294">
    <property type="entry name" value="Hedgehog/intein (Hint) domain"/>
    <property type="match status" value="1"/>
</dbReference>
<organism evidence="2 3">
    <name type="scientific">Hungatella hathewayi</name>
    <dbReference type="NCBI Taxonomy" id="154046"/>
    <lineage>
        <taxon>Bacteria</taxon>
        <taxon>Bacillati</taxon>
        <taxon>Bacillota</taxon>
        <taxon>Clostridia</taxon>
        <taxon>Lachnospirales</taxon>
        <taxon>Lachnospiraceae</taxon>
        <taxon>Hungatella</taxon>
    </lineage>
</organism>
<comment type="caution">
    <text evidence="2">The sequence shown here is derived from an EMBL/GenBank/DDBJ whole genome shotgun (WGS) entry which is preliminary data.</text>
</comment>
<evidence type="ECO:0000259" key="1">
    <source>
        <dbReference type="SMART" id="SM00306"/>
    </source>
</evidence>
<dbReference type="InterPro" id="IPR036844">
    <property type="entry name" value="Hint_dom_sf"/>
</dbReference>
<gene>
    <name evidence="2" type="ORF">GNE07_26860</name>
</gene>
<dbReference type="GO" id="GO:0016539">
    <property type="term" value="P:intein-mediated protein splicing"/>
    <property type="evidence" value="ECO:0007669"/>
    <property type="project" value="InterPro"/>
</dbReference>
<accession>A0AAW9WN56</accession>
<dbReference type="NCBIfam" id="TIGR01445">
    <property type="entry name" value="intein_Nterm"/>
    <property type="match status" value="1"/>
</dbReference>
<protein>
    <recommendedName>
        <fullName evidence="1">Hint domain-containing protein</fullName>
    </recommendedName>
</protein>
<proteinExistence type="predicted"/>
<evidence type="ECO:0000313" key="2">
    <source>
        <dbReference type="EMBL" id="MUB66644.1"/>
    </source>
</evidence>